<organism evidence="4 5">
    <name type="scientific">Naumovozyma castellii</name>
    <name type="common">Yeast</name>
    <name type="synonym">Saccharomyces castellii</name>
    <dbReference type="NCBI Taxonomy" id="27288"/>
    <lineage>
        <taxon>Eukaryota</taxon>
        <taxon>Fungi</taxon>
        <taxon>Dikarya</taxon>
        <taxon>Ascomycota</taxon>
        <taxon>Saccharomycotina</taxon>
        <taxon>Saccharomycetes</taxon>
        <taxon>Saccharomycetales</taxon>
        <taxon>Saccharomycetaceae</taxon>
        <taxon>Naumovozyma</taxon>
    </lineage>
</organism>
<dbReference type="Gene3D" id="3.30.110.20">
    <property type="entry name" value="Alba-like domain"/>
    <property type="match status" value="1"/>
</dbReference>
<dbReference type="eggNOG" id="ENOG502S59H">
    <property type="taxonomic scope" value="Eukaryota"/>
</dbReference>
<dbReference type="RefSeq" id="XP_003674642.1">
    <property type="nucleotide sequence ID" value="XM_003674594.1"/>
</dbReference>
<dbReference type="InParanoid" id="G0VBE2"/>
<sequence length="132" mass="15049">MKHSSTTKLIRKRPTVKTFSHKKIKNTIYVKSNTPYVSALKRVNKFLERLQKTGGSTHISLLGMGKAIEKTLSIGCHFQTAKGRKVDILTTSVDVIDELEEMEQEEEDILDEDKETVLKKRTISGVEVRIYL</sequence>
<dbReference type="STRING" id="1064592.G0VBE2"/>
<dbReference type="FunCoup" id="G0VBE2">
    <property type="interactions" value="111"/>
</dbReference>
<protein>
    <submittedName>
        <fullName evidence="4">Uncharacterized protein</fullName>
    </submittedName>
</protein>
<dbReference type="InterPro" id="IPR020241">
    <property type="entry name" value="RNase_P/MRP_Pop7_fungi"/>
</dbReference>
<dbReference type="GO" id="GO:0000171">
    <property type="term" value="F:ribonuclease MRP activity"/>
    <property type="evidence" value="ECO:0007669"/>
    <property type="project" value="EnsemblFungi"/>
</dbReference>
<reference key="2">
    <citation type="submission" date="2011-08" db="EMBL/GenBank/DDBJ databases">
        <title>Genome sequence of Naumovozyma castellii.</title>
        <authorList>
            <person name="Gordon J.L."/>
            <person name="Armisen D."/>
            <person name="Proux-Wera E."/>
            <person name="OhEigeartaigh S.S."/>
            <person name="Byrne K.P."/>
            <person name="Wolfe K.H."/>
        </authorList>
    </citation>
    <scope>NUCLEOTIDE SEQUENCE</scope>
    <source>
        <strain>Type strain:CBS 4309</strain>
    </source>
</reference>
<evidence type="ECO:0000256" key="1">
    <source>
        <dbReference type="ARBA" id="ARBA00004123"/>
    </source>
</evidence>
<dbReference type="GO" id="GO:0004526">
    <property type="term" value="F:ribonuclease P activity"/>
    <property type="evidence" value="ECO:0007669"/>
    <property type="project" value="EnsemblFungi"/>
</dbReference>
<dbReference type="InterPro" id="IPR014612">
    <property type="entry name" value="Pop7/Rpp20"/>
</dbReference>
<dbReference type="GeneID" id="96901828"/>
<evidence type="ECO:0000313" key="5">
    <source>
        <dbReference type="Proteomes" id="UP000001640"/>
    </source>
</evidence>
<dbReference type="GO" id="GO:0034965">
    <property type="term" value="P:intronic box C/D snoRNA processing"/>
    <property type="evidence" value="ECO:0007669"/>
    <property type="project" value="EnsemblFungi"/>
</dbReference>
<keyword evidence="3" id="KW-0539">Nucleus</keyword>
<dbReference type="SUPFAM" id="SSF82704">
    <property type="entry name" value="AlbA-like"/>
    <property type="match status" value="1"/>
</dbReference>
<dbReference type="HOGENOM" id="CLU_133944_0_0_1"/>
<proteinExistence type="predicted"/>
<dbReference type="GO" id="GO:0003723">
    <property type="term" value="F:RNA binding"/>
    <property type="evidence" value="ECO:0007669"/>
    <property type="project" value="EnsemblFungi"/>
</dbReference>
<evidence type="ECO:0000256" key="3">
    <source>
        <dbReference type="ARBA" id="ARBA00023242"/>
    </source>
</evidence>
<dbReference type="AlphaFoldDB" id="G0VBE2"/>
<dbReference type="EMBL" id="HE576753">
    <property type="protein sequence ID" value="CCC68268.1"/>
    <property type="molecule type" value="Genomic_DNA"/>
</dbReference>
<dbReference type="OrthoDB" id="5416589at2759"/>
<dbReference type="InterPro" id="IPR036882">
    <property type="entry name" value="Alba-like_dom_sf"/>
</dbReference>
<gene>
    <name evidence="4" type="primary">NCAS0B01840</name>
    <name evidence="4" type="ordered locus">NCAS_0B01840</name>
</gene>
<dbReference type="PANTHER" id="PTHR28256">
    <property type="entry name" value="RIBONUCLEASES P/MRP PROTEIN SUBUNIT POP7"/>
    <property type="match status" value="1"/>
</dbReference>
<dbReference type="KEGG" id="ncs:NCAS_0B01840"/>
<accession>G0VBE2</accession>
<dbReference type="GO" id="GO:0000172">
    <property type="term" value="C:ribonuclease MRP complex"/>
    <property type="evidence" value="ECO:0007669"/>
    <property type="project" value="EnsemblFungi"/>
</dbReference>
<dbReference type="GO" id="GO:0001682">
    <property type="term" value="P:tRNA 5'-leader removal"/>
    <property type="evidence" value="ECO:0007669"/>
    <property type="project" value="EnsemblFungi"/>
</dbReference>
<dbReference type="GO" id="GO:0000294">
    <property type="term" value="P:nuclear-transcribed mRNA catabolic process, RNase MRP-dependent"/>
    <property type="evidence" value="ECO:0007669"/>
    <property type="project" value="EnsemblFungi"/>
</dbReference>
<name>G0VBE2_NAUCA</name>
<dbReference type="GO" id="GO:0000460">
    <property type="term" value="P:maturation of 5.8S rRNA"/>
    <property type="evidence" value="ECO:0007669"/>
    <property type="project" value="EnsemblFungi"/>
</dbReference>
<dbReference type="OMA" id="GQADIDM"/>
<dbReference type="Pfam" id="PF12328">
    <property type="entry name" value="Rpp20"/>
    <property type="match status" value="1"/>
</dbReference>
<reference evidence="4 5" key="1">
    <citation type="journal article" date="2011" name="Proc. Natl. Acad. Sci. U.S.A.">
        <title>Evolutionary erosion of yeast sex chromosomes by mating-type switching accidents.</title>
        <authorList>
            <person name="Gordon J.L."/>
            <person name="Armisen D."/>
            <person name="Proux-Wera E."/>
            <person name="Oheigeartaigh S.S."/>
            <person name="Byrne K.P."/>
            <person name="Wolfe K.H."/>
        </authorList>
    </citation>
    <scope>NUCLEOTIDE SEQUENCE [LARGE SCALE GENOMIC DNA]</scope>
    <source>
        <strain evidence="5">ATCC 76901 / BCRC 22586 / CBS 4309 / NBRC 1992 / NRRL Y-12630</strain>
    </source>
</reference>
<dbReference type="Proteomes" id="UP000001640">
    <property type="component" value="Chromosome 2"/>
</dbReference>
<dbReference type="PANTHER" id="PTHR28256:SF1">
    <property type="entry name" value="RIBONUCLEASES P_MRP PROTEIN SUBUNIT POP7"/>
    <property type="match status" value="1"/>
</dbReference>
<keyword evidence="2" id="KW-0819">tRNA processing</keyword>
<keyword evidence="5" id="KW-1185">Reference proteome</keyword>
<evidence type="ECO:0000313" key="4">
    <source>
        <dbReference type="EMBL" id="CCC68268.1"/>
    </source>
</evidence>
<comment type="subcellular location">
    <subcellularLocation>
        <location evidence="1">Nucleus</location>
    </subcellularLocation>
</comment>
<evidence type="ECO:0000256" key="2">
    <source>
        <dbReference type="ARBA" id="ARBA00022694"/>
    </source>
</evidence>
<dbReference type="GO" id="GO:0005655">
    <property type="term" value="C:nucleolar ribonuclease P complex"/>
    <property type="evidence" value="ECO:0007669"/>
    <property type="project" value="EnsemblFungi"/>
</dbReference>
<dbReference type="GO" id="GO:0005697">
    <property type="term" value="C:telomerase holoenzyme complex"/>
    <property type="evidence" value="ECO:0007669"/>
    <property type="project" value="EnsemblFungi"/>
</dbReference>